<protein>
    <submittedName>
        <fullName evidence="2">Uncharacterized protein</fullName>
    </submittedName>
</protein>
<sequence length="171" mass="18620">MGDASAQIRKVNYAWWQKDGSSQVVAPDLITAVDHQPAVGCSLQQTGRKYNGSNPRPEFCQLWAVGMSIYRLDLGLVSVAYRPSPIGGSINGTNEQPTEMTTGMPGSEESARCAWGRSATHPPTPLSSRSHPVALLTDYSVWSLWDPIMKALLLLILDNERVELAGSDGHR</sequence>
<dbReference type="AlphaFoldDB" id="A0AAJ8DXT5"/>
<reference evidence="2" key="1">
    <citation type="submission" date="2025-02" db="EMBL/GenBank/DDBJ databases">
        <authorList>
            <consortium name="NCBI Genome Project"/>
        </authorList>
    </citation>
    <scope>NUCLEOTIDE SEQUENCE</scope>
</reference>
<evidence type="ECO:0000313" key="2">
    <source>
        <dbReference type="RefSeq" id="XP_059600063.1"/>
    </source>
</evidence>
<name>A0AAJ8DXT5_ASPNG</name>
<gene>
    <name evidence="2" type="ORF">An02g09670</name>
</gene>
<organism evidence="2">
    <name type="scientific">Aspergillus niger</name>
    <dbReference type="NCBI Taxonomy" id="5061"/>
    <lineage>
        <taxon>Eukaryota</taxon>
        <taxon>Fungi</taxon>
        <taxon>Dikarya</taxon>
        <taxon>Ascomycota</taxon>
        <taxon>Pezizomycotina</taxon>
        <taxon>Eurotiomycetes</taxon>
        <taxon>Eurotiomycetidae</taxon>
        <taxon>Eurotiales</taxon>
        <taxon>Aspergillaceae</taxon>
        <taxon>Aspergillus</taxon>
        <taxon>Aspergillus subgen. Circumdati</taxon>
    </lineage>
</organism>
<feature type="compositionally biased region" description="Polar residues" evidence="1">
    <location>
        <begin position="91"/>
        <end position="101"/>
    </location>
</feature>
<reference evidence="2" key="2">
    <citation type="submission" date="2025-08" db="UniProtKB">
        <authorList>
            <consortium name="RefSeq"/>
        </authorList>
    </citation>
    <scope>IDENTIFICATION</scope>
</reference>
<dbReference type="GeneID" id="84590418"/>
<evidence type="ECO:0000256" key="1">
    <source>
        <dbReference type="SAM" id="MobiDB-lite"/>
    </source>
</evidence>
<accession>A0AAJ8DXT5</accession>
<dbReference type="KEGG" id="ang:An02g09670"/>
<proteinExistence type="predicted"/>
<dbReference type="RefSeq" id="XP_059600063.1">
    <property type="nucleotide sequence ID" value="XM_059746518.1"/>
</dbReference>
<dbReference type="VEuPathDB" id="FungiDB:An02g09670"/>
<feature type="region of interest" description="Disordered" evidence="1">
    <location>
        <begin position="89"/>
        <end position="110"/>
    </location>
</feature>